<keyword evidence="3" id="KW-1185">Reference proteome</keyword>
<proteinExistence type="predicted"/>
<dbReference type="Proteomes" id="UP001595957">
    <property type="component" value="Unassembled WGS sequence"/>
</dbReference>
<protein>
    <submittedName>
        <fullName evidence="2">Tetratricopeptide repeat protein</fullName>
    </submittedName>
</protein>
<dbReference type="InterPro" id="IPR006597">
    <property type="entry name" value="Sel1-like"/>
</dbReference>
<keyword evidence="1" id="KW-0732">Signal</keyword>
<organism evidence="2 3">
    <name type="scientific">Sphingobium tyrosinilyticum</name>
    <dbReference type="NCBI Taxonomy" id="2715436"/>
    <lineage>
        <taxon>Bacteria</taxon>
        <taxon>Pseudomonadati</taxon>
        <taxon>Pseudomonadota</taxon>
        <taxon>Alphaproteobacteria</taxon>
        <taxon>Sphingomonadales</taxon>
        <taxon>Sphingomonadaceae</taxon>
        <taxon>Sphingobium</taxon>
    </lineage>
</organism>
<accession>A0ABV9F2L5</accession>
<dbReference type="Pfam" id="PF08238">
    <property type="entry name" value="Sel1"/>
    <property type="match status" value="5"/>
</dbReference>
<dbReference type="InterPro" id="IPR011990">
    <property type="entry name" value="TPR-like_helical_dom_sf"/>
</dbReference>
<dbReference type="InterPro" id="IPR052945">
    <property type="entry name" value="Mitotic_Regulator"/>
</dbReference>
<name>A0ABV9F2L5_9SPHN</name>
<comment type="caution">
    <text evidence="2">The sequence shown here is derived from an EMBL/GenBank/DDBJ whole genome shotgun (WGS) entry which is preliminary data.</text>
</comment>
<sequence>MKGPSTLRHPTPSDGMLANPLSLCLRRTLFLSLLLLSAPCVAGPFEDAAAAFKRGDYGNAMRLYRSLADQGDARAQNSLGRMYLRGQGASRDYREAIKWFRRAAALGIADAQYNLGEIYLREYGVEQDMVEAARWYTRAAEQGHAAAQFTLAVLYTIGRGVSKNQPKAVYWFDRAATQGHADAQVELGILYGTGRGVPKDAVTAYRWILLGQTYARTTALRTRAAQSLGRLSRGMTPTQIAEAQRQAREWKAVPAKGGRS</sequence>
<dbReference type="Gene3D" id="1.25.40.10">
    <property type="entry name" value="Tetratricopeptide repeat domain"/>
    <property type="match status" value="2"/>
</dbReference>
<dbReference type="EMBL" id="JBHSFZ010000044">
    <property type="protein sequence ID" value="MFC4595553.1"/>
    <property type="molecule type" value="Genomic_DNA"/>
</dbReference>
<evidence type="ECO:0000313" key="2">
    <source>
        <dbReference type="EMBL" id="MFC4595553.1"/>
    </source>
</evidence>
<dbReference type="SMART" id="SM00671">
    <property type="entry name" value="SEL1"/>
    <property type="match status" value="4"/>
</dbReference>
<reference evidence="3" key="1">
    <citation type="journal article" date="2019" name="Int. J. Syst. Evol. Microbiol.">
        <title>The Global Catalogue of Microorganisms (GCM) 10K type strain sequencing project: providing services to taxonomists for standard genome sequencing and annotation.</title>
        <authorList>
            <consortium name="The Broad Institute Genomics Platform"/>
            <consortium name="The Broad Institute Genome Sequencing Center for Infectious Disease"/>
            <person name="Wu L."/>
            <person name="Ma J."/>
        </authorList>
    </citation>
    <scope>NUCLEOTIDE SEQUENCE [LARGE SCALE GENOMIC DNA]</scope>
    <source>
        <strain evidence="3">NBRC 103632</strain>
    </source>
</reference>
<gene>
    <name evidence="2" type="ORF">ACFO3E_15355</name>
</gene>
<feature type="chain" id="PRO_5047460720" evidence="1">
    <location>
        <begin position="43"/>
        <end position="260"/>
    </location>
</feature>
<dbReference type="SUPFAM" id="SSF81901">
    <property type="entry name" value="HCP-like"/>
    <property type="match status" value="1"/>
</dbReference>
<dbReference type="PANTHER" id="PTHR43628">
    <property type="entry name" value="ACTIVATOR OF C KINASE PROTEIN 1-RELATED"/>
    <property type="match status" value="1"/>
</dbReference>
<dbReference type="PANTHER" id="PTHR43628:SF1">
    <property type="entry name" value="CHITIN SYNTHASE REGULATORY FACTOR 2-RELATED"/>
    <property type="match status" value="1"/>
</dbReference>
<dbReference type="RefSeq" id="WP_380805864.1">
    <property type="nucleotide sequence ID" value="NZ_JBHSFZ010000044.1"/>
</dbReference>
<evidence type="ECO:0000313" key="3">
    <source>
        <dbReference type="Proteomes" id="UP001595957"/>
    </source>
</evidence>
<feature type="signal peptide" evidence="1">
    <location>
        <begin position="1"/>
        <end position="42"/>
    </location>
</feature>
<evidence type="ECO:0000256" key="1">
    <source>
        <dbReference type="SAM" id="SignalP"/>
    </source>
</evidence>